<proteinExistence type="predicted"/>
<evidence type="ECO:0000313" key="1">
    <source>
        <dbReference type="EMBL" id="PYC40133.1"/>
    </source>
</evidence>
<dbReference type="Proteomes" id="UP000248188">
    <property type="component" value="Unassembled WGS sequence"/>
</dbReference>
<accession>A0A9Q6N9S2</accession>
<reference evidence="1 2" key="1">
    <citation type="submission" date="2018-06" db="EMBL/GenBank/DDBJ databases">
        <title>Pseudomonas diversity within urban Lake Michigan freshwaters.</title>
        <authorList>
            <person name="Batrich M."/>
            <person name="Hatzopoulos T."/>
            <person name="Putonti C."/>
        </authorList>
    </citation>
    <scope>NUCLEOTIDE SEQUENCE [LARGE SCALE GENOMIC DNA]</scope>
    <source>
        <strain evidence="1 2">MB-090624</strain>
    </source>
</reference>
<gene>
    <name evidence="1" type="ORF">DMX08_08985</name>
</gene>
<organism evidence="1 2">
    <name type="scientific">Pseudomonas protegens</name>
    <dbReference type="NCBI Taxonomy" id="380021"/>
    <lineage>
        <taxon>Bacteria</taxon>
        <taxon>Pseudomonadati</taxon>
        <taxon>Pseudomonadota</taxon>
        <taxon>Gammaproteobacteria</taxon>
        <taxon>Pseudomonadales</taxon>
        <taxon>Pseudomonadaceae</taxon>
        <taxon>Pseudomonas</taxon>
    </lineage>
</organism>
<comment type="caution">
    <text evidence="1">The sequence shown here is derived from an EMBL/GenBank/DDBJ whole genome shotgun (WGS) entry which is preliminary data.</text>
</comment>
<dbReference type="EMBL" id="QJRN01000004">
    <property type="protein sequence ID" value="PYC40133.1"/>
    <property type="molecule type" value="Genomic_DNA"/>
</dbReference>
<name>A0A9Q6N9S2_9PSED</name>
<sequence>MRPRFVLVPAVQVERRSHGSGFHVQSQAHLGRFDIYDNQEKVRLAYGFQDKTVAETACAKINLEADNPNLPLGEKSIKN</sequence>
<protein>
    <submittedName>
        <fullName evidence="1">Uncharacterized protein</fullName>
    </submittedName>
</protein>
<evidence type="ECO:0000313" key="2">
    <source>
        <dbReference type="Proteomes" id="UP000248188"/>
    </source>
</evidence>
<dbReference type="AlphaFoldDB" id="A0A9Q6N9S2"/>